<dbReference type="AlphaFoldDB" id="A0AAU9QXW3"/>
<protein>
    <submittedName>
        <fullName evidence="1">Uncharacterized protein</fullName>
    </submittedName>
</protein>
<proteinExistence type="predicted"/>
<dbReference type="EMBL" id="CAKMUD010000138">
    <property type="protein sequence ID" value="CAH1603691.1"/>
    <property type="molecule type" value="Genomic_DNA"/>
</dbReference>
<accession>A0AAU9QXW3</accession>
<dbReference type="Proteomes" id="UP001295462">
    <property type="component" value="Unassembled WGS sequence"/>
</dbReference>
<sequence>MHIYTQASRGYLGTKECEYLCASFEQIINAQNRILTFQIILLFESGKILH</sequence>
<comment type="caution">
    <text evidence="1">The sequence shown here is derived from an EMBL/GenBank/DDBJ whole genome shotgun (WGS) entry which is preliminary data.</text>
</comment>
<evidence type="ECO:0000313" key="2">
    <source>
        <dbReference type="Proteomes" id="UP001295462"/>
    </source>
</evidence>
<evidence type="ECO:0000313" key="1">
    <source>
        <dbReference type="EMBL" id="CAH1603691.1"/>
    </source>
</evidence>
<reference evidence="1" key="1">
    <citation type="submission" date="2022-01" db="EMBL/GenBank/DDBJ databases">
        <authorList>
            <person name="Lagorce A."/>
        </authorList>
    </citation>
    <scope>NUCLEOTIDE SEQUENCE</scope>
    <source>
        <strain evidence="1">Th15_F1_A12</strain>
    </source>
</reference>
<name>A0AAU9QXW3_9VIBR</name>
<organism evidence="1 2">
    <name type="scientific">Vibrio jasicida</name>
    <dbReference type="NCBI Taxonomy" id="766224"/>
    <lineage>
        <taxon>Bacteria</taxon>
        <taxon>Pseudomonadati</taxon>
        <taxon>Pseudomonadota</taxon>
        <taxon>Gammaproteobacteria</taxon>
        <taxon>Vibrionales</taxon>
        <taxon>Vibrionaceae</taxon>
        <taxon>Vibrio</taxon>
    </lineage>
</organism>
<gene>
    <name evidence="1" type="ORF">THF1A12_80069</name>
</gene>